<keyword evidence="1" id="KW-0812">Transmembrane</keyword>
<dbReference type="OrthoDB" id="8613028at2"/>
<feature type="transmembrane region" description="Helical" evidence="1">
    <location>
        <begin position="21"/>
        <end position="42"/>
    </location>
</feature>
<evidence type="ECO:0000313" key="4">
    <source>
        <dbReference type="Proteomes" id="UP000288943"/>
    </source>
</evidence>
<name>A0A410X1A7_9BACL</name>
<organism evidence="3 4">
    <name type="scientific">Paenibacillus chitinolyticus</name>
    <dbReference type="NCBI Taxonomy" id="79263"/>
    <lineage>
        <taxon>Bacteria</taxon>
        <taxon>Bacillati</taxon>
        <taxon>Bacillota</taxon>
        <taxon>Bacilli</taxon>
        <taxon>Bacillales</taxon>
        <taxon>Paenibacillaceae</taxon>
        <taxon>Paenibacillus</taxon>
    </lineage>
</organism>
<evidence type="ECO:0000313" key="5">
    <source>
        <dbReference type="Proteomes" id="UP001527202"/>
    </source>
</evidence>
<dbReference type="Proteomes" id="UP000288943">
    <property type="component" value="Chromosome"/>
</dbReference>
<dbReference type="PANTHER" id="PTHR37305">
    <property type="entry name" value="INTEGRAL MEMBRANE PROTEIN-RELATED"/>
    <property type="match status" value="1"/>
</dbReference>
<dbReference type="AlphaFoldDB" id="A0A410X1A7"/>
<dbReference type="EMBL" id="JAMDMJ010000003">
    <property type="protein sequence ID" value="MCY9594929.1"/>
    <property type="molecule type" value="Genomic_DNA"/>
</dbReference>
<keyword evidence="5" id="KW-1185">Reference proteome</keyword>
<evidence type="ECO:0000256" key="1">
    <source>
        <dbReference type="SAM" id="Phobius"/>
    </source>
</evidence>
<accession>A0A410X1A7</accession>
<proteinExistence type="predicted"/>
<feature type="transmembrane region" description="Helical" evidence="1">
    <location>
        <begin position="148"/>
        <end position="166"/>
    </location>
</feature>
<dbReference type="GeneID" id="95377669"/>
<reference evidence="2 5" key="2">
    <citation type="submission" date="2022-05" db="EMBL/GenBank/DDBJ databases">
        <title>Genome Sequencing of Bee-Associated Microbes.</title>
        <authorList>
            <person name="Dunlap C."/>
        </authorList>
    </citation>
    <scope>NUCLEOTIDE SEQUENCE [LARGE SCALE GENOMIC DNA]</scope>
    <source>
        <strain evidence="2 5">NRRL B-23120</strain>
    </source>
</reference>
<dbReference type="RefSeq" id="WP_042230002.1">
    <property type="nucleotide sequence ID" value="NZ_CP026520.1"/>
</dbReference>
<reference evidence="3 4" key="1">
    <citation type="submission" date="2018-01" db="EMBL/GenBank/DDBJ databases">
        <title>The whole genome sequencing and assembly of Paenibacillus chitinolyticus KCCM 41400 strain.</title>
        <authorList>
            <person name="Kim J.-Y."/>
            <person name="Park M.-K."/>
            <person name="Lee Y.-J."/>
            <person name="Yi H."/>
            <person name="Bahn Y.-S."/>
            <person name="Kim J.F."/>
            <person name="Lee D.-W."/>
        </authorList>
    </citation>
    <scope>NUCLEOTIDE SEQUENCE [LARGE SCALE GENOMIC DNA]</scope>
    <source>
        <strain evidence="3 4">KCCM 41400</strain>
    </source>
</reference>
<feature type="transmembrane region" description="Helical" evidence="1">
    <location>
        <begin position="173"/>
        <end position="194"/>
    </location>
</feature>
<evidence type="ECO:0000313" key="2">
    <source>
        <dbReference type="EMBL" id="MCY9594929.1"/>
    </source>
</evidence>
<keyword evidence="1" id="KW-0472">Membrane</keyword>
<feature type="transmembrane region" description="Helical" evidence="1">
    <location>
        <begin position="99"/>
        <end position="128"/>
    </location>
</feature>
<dbReference type="EMBL" id="CP026520">
    <property type="protein sequence ID" value="QAV20387.1"/>
    <property type="molecule type" value="Genomic_DNA"/>
</dbReference>
<feature type="transmembrane region" description="Helical" evidence="1">
    <location>
        <begin position="229"/>
        <end position="251"/>
    </location>
</feature>
<evidence type="ECO:0000313" key="3">
    <source>
        <dbReference type="EMBL" id="QAV20387.1"/>
    </source>
</evidence>
<dbReference type="Proteomes" id="UP001527202">
    <property type="component" value="Unassembled WGS sequence"/>
</dbReference>
<dbReference type="PANTHER" id="PTHR37305:SF1">
    <property type="entry name" value="MEMBRANE PROTEIN"/>
    <property type="match status" value="1"/>
</dbReference>
<keyword evidence="1" id="KW-1133">Transmembrane helix</keyword>
<dbReference type="Pfam" id="PF12730">
    <property type="entry name" value="ABC2_membrane_4"/>
    <property type="match status" value="1"/>
</dbReference>
<protein>
    <submittedName>
        <fullName evidence="3">ABC transporter permease</fullName>
    </submittedName>
</protein>
<dbReference type="KEGG" id="pchi:PC41400_23025"/>
<feature type="transmembrane region" description="Helical" evidence="1">
    <location>
        <begin position="54"/>
        <end position="78"/>
    </location>
</feature>
<gene>
    <name evidence="2" type="ORF">M5X16_03955</name>
    <name evidence="3" type="ORF">PC41400_23025</name>
</gene>
<sequence length="257" mass="28668">MKFLSLVQNEIMKITSKKSTWIFYIFLLLLSLFVGLPIKLWIPGFSDGHNYISFAGTVFMVCSLFVTLFALVLGAQTVTEEYKDGTIKQLLIRPAGRTAILLSKYVACVIMVLIAYAVLFLSSVAVGAALFGTAELPNEHFIVLSSSYWYSLPDMLFMFTLAFFIATVFRSSALAITVAIVMNLAGSAFAALQYNWARYLIFNNTNWKIYDTDPLINQGTPPPFPGMTFGFSLTIYVLHLVILLGVTILVFRKRDVA</sequence>